<reference evidence="1" key="2">
    <citation type="submission" date="2022-01" db="EMBL/GenBank/DDBJ databases">
        <authorList>
            <person name="Yamashiro T."/>
            <person name="Shiraishi A."/>
            <person name="Satake H."/>
            <person name="Nakayama K."/>
        </authorList>
    </citation>
    <scope>NUCLEOTIDE SEQUENCE</scope>
</reference>
<reference evidence="1" key="1">
    <citation type="journal article" date="2022" name="Int. J. Mol. Sci.">
        <title>Draft Genome of Tanacetum Coccineum: Genomic Comparison of Closely Related Tanacetum-Family Plants.</title>
        <authorList>
            <person name="Yamashiro T."/>
            <person name="Shiraishi A."/>
            <person name="Nakayama K."/>
            <person name="Satake H."/>
        </authorList>
    </citation>
    <scope>NUCLEOTIDE SEQUENCE</scope>
</reference>
<evidence type="ECO:0000313" key="1">
    <source>
        <dbReference type="EMBL" id="GJT89500.1"/>
    </source>
</evidence>
<accession>A0ABQ5HNU1</accession>
<protein>
    <submittedName>
        <fullName evidence="1">Uncharacterized protein</fullName>
    </submittedName>
</protein>
<organism evidence="1 2">
    <name type="scientific">Tanacetum coccineum</name>
    <dbReference type="NCBI Taxonomy" id="301880"/>
    <lineage>
        <taxon>Eukaryota</taxon>
        <taxon>Viridiplantae</taxon>
        <taxon>Streptophyta</taxon>
        <taxon>Embryophyta</taxon>
        <taxon>Tracheophyta</taxon>
        <taxon>Spermatophyta</taxon>
        <taxon>Magnoliopsida</taxon>
        <taxon>eudicotyledons</taxon>
        <taxon>Gunneridae</taxon>
        <taxon>Pentapetalae</taxon>
        <taxon>asterids</taxon>
        <taxon>campanulids</taxon>
        <taxon>Asterales</taxon>
        <taxon>Asteraceae</taxon>
        <taxon>Asteroideae</taxon>
        <taxon>Anthemideae</taxon>
        <taxon>Anthemidinae</taxon>
        <taxon>Tanacetum</taxon>
    </lineage>
</organism>
<dbReference type="EMBL" id="BQNB010019830">
    <property type="protein sequence ID" value="GJT89500.1"/>
    <property type="molecule type" value="Genomic_DNA"/>
</dbReference>
<keyword evidence="2" id="KW-1185">Reference proteome</keyword>
<evidence type="ECO:0000313" key="2">
    <source>
        <dbReference type="Proteomes" id="UP001151760"/>
    </source>
</evidence>
<dbReference type="Proteomes" id="UP001151760">
    <property type="component" value="Unassembled WGS sequence"/>
</dbReference>
<proteinExistence type="predicted"/>
<sequence>MTILRGKRVRPLPVFRQLAVRPSVRSFSSEYYSPDDSVENLLQIIIIASNQIYSFGASQILLGDTHFQSFFS</sequence>
<gene>
    <name evidence="1" type="ORF">Tco_1078345</name>
</gene>
<comment type="caution">
    <text evidence="1">The sequence shown here is derived from an EMBL/GenBank/DDBJ whole genome shotgun (WGS) entry which is preliminary data.</text>
</comment>
<name>A0ABQ5HNU1_9ASTR</name>